<feature type="transmembrane region" description="Helical" evidence="1">
    <location>
        <begin position="115"/>
        <end position="134"/>
    </location>
</feature>
<comment type="caution">
    <text evidence="2">The sequence shown here is derived from an EMBL/GenBank/DDBJ whole genome shotgun (WGS) entry which is preliminary data.</text>
</comment>
<dbReference type="EMBL" id="PDPS01000031">
    <property type="protein sequence ID" value="PID56748.1"/>
    <property type="molecule type" value="Genomic_DNA"/>
</dbReference>
<evidence type="ECO:0000256" key="1">
    <source>
        <dbReference type="SAM" id="Phobius"/>
    </source>
</evidence>
<evidence type="ECO:0000313" key="2">
    <source>
        <dbReference type="EMBL" id="PID56748.1"/>
    </source>
</evidence>
<protein>
    <recommendedName>
        <fullName evidence="4">Metal-dependent hydrolase</fullName>
    </recommendedName>
</protein>
<feature type="transmembrane region" description="Helical" evidence="1">
    <location>
        <begin position="85"/>
        <end position="103"/>
    </location>
</feature>
<name>A0A2G6E4N8_9BACT</name>
<keyword evidence="1" id="KW-0812">Transmembrane</keyword>
<feature type="transmembrane region" description="Helical" evidence="1">
    <location>
        <begin position="141"/>
        <end position="161"/>
    </location>
</feature>
<feature type="transmembrane region" description="Helical" evidence="1">
    <location>
        <begin position="6"/>
        <end position="25"/>
    </location>
</feature>
<gene>
    <name evidence="2" type="ORF">CSB45_09915</name>
</gene>
<keyword evidence="1" id="KW-0472">Membrane</keyword>
<dbReference type="Proteomes" id="UP000229740">
    <property type="component" value="Unassembled WGS sequence"/>
</dbReference>
<dbReference type="InterPro" id="IPR007404">
    <property type="entry name" value="YdjM-like"/>
</dbReference>
<proteinExistence type="predicted"/>
<accession>A0A2G6E4N8</accession>
<reference evidence="2 3" key="1">
    <citation type="submission" date="2017-10" db="EMBL/GenBank/DDBJ databases">
        <title>Novel microbial diversity and functional potential in the marine mammal oral microbiome.</title>
        <authorList>
            <person name="Dudek N.K."/>
            <person name="Sun C.L."/>
            <person name="Burstein D."/>
            <person name="Kantor R.S."/>
            <person name="Aliaga Goltsman D.S."/>
            <person name="Bik E.M."/>
            <person name="Thomas B.C."/>
            <person name="Banfield J.F."/>
            <person name="Relman D.A."/>
        </authorList>
    </citation>
    <scope>NUCLEOTIDE SEQUENCE [LARGE SCALE GENOMIC DNA]</scope>
    <source>
        <strain evidence="2">DOLZORAL124_49_17</strain>
    </source>
</reference>
<evidence type="ECO:0008006" key="4">
    <source>
        <dbReference type="Google" id="ProtNLM"/>
    </source>
</evidence>
<organism evidence="2 3">
    <name type="scientific">candidate division KSB3 bacterium</name>
    <dbReference type="NCBI Taxonomy" id="2044937"/>
    <lineage>
        <taxon>Bacteria</taxon>
        <taxon>candidate division KSB3</taxon>
    </lineage>
</organism>
<feature type="transmembrane region" description="Helical" evidence="1">
    <location>
        <begin position="195"/>
        <end position="216"/>
    </location>
</feature>
<dbReference type="Pfam" id="PF04307">
    <property type="entry name" value="YdjM"/>
    <property type="match status" value="1"/>
</dbReference>
<sequence length="217" mass="23183">MADFRTHSITGLITGYAAAIGVTNLQIVAQPLTPLYMFTAAFIGSFLPDLDSDHGTSFKIVFSVSAICGGGMSFLYFLQQHTISLFSWVLVPPLITLIIRYGIGALFKKCTVHRGIFHSLPAIGIASLSALLLLRSFALSSLDALLISGSIGLGYLSHLILDELYAVNFDGLRFSPKKSLGTALSLGSSSKLVTVSTYVLLTALFALNCDMLATILL</sequence>
<feature type="transmembrane region" description="Helical" evidence="1">
    <location>
        <begin position="60"/>
        <end position="78"/>
    </location>
</feature>
<dbReference type="AlphaFoldDB" id="A0A2G6E4N8"/>
<evidence type="ECO:0000313" key="3">
    <source>
        <dbReference type="Proteomes" id="UP000229740"/>
    </source>
</evidence>
<keyword evidence="1" id="KW-1133">Transmembrane helix</keyword>